<organism evidence="1 2">
    <name type="scientific">Plakobranchus ocellatus</name>
    <dbReference type="NCBI Taxonomy" id="259542"/>
    <lineage>
        <taxon>Eukaryota</taxon>
        <taxon>Metazoa</taxon>
        <taxon>Spiralia</taxon>
        <taxon>Lophotrochozoa</taxon>
        <taxon>Mollusca</taxon>
        <taxon>Gastropoda</taxon>
        <taxon>Heterobranchia</taxon>
        <taxon>Euthyneura</taxon>
        <taxon>Panpulmonata</taxon>
        <taxon>Sacoglossa</taxon>
        <taxon>Placobranchoidea</taxon>
        <taxon>Plakobranchidae</taxon>
        <taxon>Plakobranchus</taxon>
    </lineage>
</organism>
<protein>
    <submittedName>
        <fullName evidence="1">Uncharacterized protein</fullName>
    </submittedName>
</protein>
<gene>
    <name evidence="1" type="ORF">PoB_004881600</name>
</gene>
<name>A0AAV4BPC5_9GAST</name>
<keyword evidence="2" id="KW-1185">Reference proteome</keyword>
<comment type="caution">
    <text evidence="1">The sequence shown here is derived from an EMBL/GenBank/DDBJ whole genome shotgun (WGS) entry which is preliminary data.</text>
</comment>
<sequence length="130" mass="14242">MYTEVKVGETLICQCRQWPQSAERILQTCPNLATLRHSFRPEPITLTEKLYGTSKHLTKTAELAKATELQIGFSNGRLISFWFSSTASDLRLSAPPPDQGAGGGARTRVRWGGLASHCATDALWEVGPVV</sequence>
<dbReference type="EMBL" id="BLXT01005367">
    <property type="protein sequence ID" value="GFO22311.1"/>
    <property type="molecule type" value="Genomic_DNA"/>
</dbReference>
<evidence type="ECO:0000313" key="2">
    <source>
        <dbReference type="Proteomes" id="UP000735302"/>
    </source>
</evidence>
<reference evidence="1 2" key="1">
    <citation type="journal article" date="2021" name="Elife">
        <title>Chloroplast acquisition without the gene transfer in kleptoplastic sea slugs, Plakobranchus ocellatus.</title>
        <authorList>
            <person name="Maeda T."/>
            <person name="Takahashi S."/>
            <person name="Yoshida T."/>
            <person name="Shimamura S."/>
            <person name="Takaki Y."/>
            <person name="Nagai Y."/>
            <person name="Toyoda A."/>
            <person name="Suzuki Y."/>
            <person name="Arimoto A."/>
            <person name="Ishii H."/>
            <person name="Satoh N."/>
            <person name="Nishiyama T."/>
            <person name="Hasebe M."/>
            <person name="Maruyama T."/>
            <person name="Minagawa J."/>
            <person name="Obokata J."/>
            <person name="Shigenobu S."/>
        </authorList>
    </citation>
    <scope>NUCLEOTIDE SEQUENCE [LARGE SCALE GENOMIC DNA]</scope>
</reference>
<evidence type="ECO:0000313" key="1">
    <source>
        <dbReference type="EMBL" id="GFO22311.1"/>
    </source>
</evidence>
<dbReference type="AlphaFoldDB" id="A0AAV4BPC5"/>
<accession>A0AAV4BPC5</accession>
<proteinExistence type="predicted"/>
<dbReference type="Proteomes" id="UP000735302">
    <property type="component" value="Unassembled WGS sequence"/>
</dbReference>